<evidence type="ECO:0000256" key="2">
    <source>
        <dbReference type="ARBA" id="ARBA00022723"/>
    </source>
</evidence>
<dbReference type="EMBL" id="QWIO01001201">
    <property type="protein sequence ID" value="RMY76935.1"/>
    <property type="molecule type" value="Genomic_DNA"/>
</dbReference>
<dbReference type="Pfam" id="PF04828">
    <property type="entry name" value="GFA"/>
    <property type="match status" value="1"/>
</dbReference>
<comment type="caution">
    <text evidence="6">The sequence shown here is derived from an EMBL/GenBank/DDBJ whole genome shotgun (WGS) entry which is preliminary data.</text>
</comment>
<dbReference type="InterPro" id="IPR006913">
    <property type="entry name" value="CENP-V/GFA"/>
</dbReference>
<sequence>MSTDATPDASSSSTPTTCRSHCLCGQISFSLRGIQGPCLLCYCTNCQRASGSPCTWLELFRDAHVDADKGPELMRKFDDWETKSGKVLERWFCSVCGSILYAKSASGYTILFVGAMDEKDGQPVERKEVKPSYGFFQKDRPVWAGSWELEEFVEE</sequence>
<evidence type="ECO:0000256" key="1">
    <source>
        <dbReference type="ARBA" id="ARBA00005495"/>
    </source>
</evidence>
<dbReference type="Gene3D" id="3.90.1590.10">
    <property type="entry name" value="glutathione-dependent formaldehyde- activating enzyme (gfa)"/>
    <property type="match status" value="1"/>
</dbReference>
<evidence type="ECO:0000259" key="5">
    <source>
        <dbReference type="PROSITE" id="PS51891"/>
    </source>
</evidence>
<evidence type="ECO:0000256" key="3">
    <source>
        <dbReference type="ARBA" id="ARBA00022833"/>
    </source>
</evidence>
<reference evidence="6 7" key="1">
    <citation type="journal article" date="2018" name="BMC Genomics">
        <title>Genomic evidence for intraspecific hybridization in a clonal and extremely halotolerant yeast.</title>
        <authorList>
            <person name="Gostincar C."/>
            <person name="Stajich J.E."/>
            <person name="Zupancic J."/>
            <person name="Zalar P."/>
            <person name="Gunde-Cimerman N."/>
        </authorList>
    </citation>
    <scope>NUCLEOTIDE SEQUENCE [LARGE SCALE GENOMIC DNA]</scope>
    <source>
        <strain evidence="6 7">EXF-10513</strain>
    </source>
</reference>
<dbReference type="PANTHER" id="PTHR33337:SF40">
    <property type="entry name" value="CENP-V_GFA DOMAIN-CONTAINING PROTEIN-RELATED"/>
    <property type="match status" value="1"/>
</dbReference>
<feature type="domain" description="CENP-V/GFA" evidence="5">
    <location>
        <begin position="18"/>
        <end position="148"/>
    </location>
</feature>
<dbReference type="PANTHER" id="PTHR33337">
    <property type="entry name" value="GFA DOMAIN-CONTAINING PROTEIN"/>
    <property type="match status" value="1"/>
</dbReference>
<dbReference type="PROSITE" id="PS51891">
    <property type="entry name" value="CENP_V_GFA"/>
    <property type="match status" value="1"/>
</dbReference>
<comment type="similarity">
    <text evidence="1">Belongs to the Gfa family.</text>
</comment>
<keyword evidence="4" id="KW-0456">Lyase</keyword>
<evidence type="ECO:0000313" key="7">
    <source>
        <dbReference type="Proteomes" id="UP000269539"/>
    </source>
</evidence>
<dbReference type="GO" id="GO:0046872">
    <property type="term" value="F:metal ion binding"/>
    <property type="evidence" value="ECO:0007669"/>
    <property type="project" value="UniProtKB-KW"/>
</dbReference>
<keyword evidence="3" id="KW-0862">Zinc</keyword>
<dbReference type="Proteomes" id="UP000269539">
    <property type="component" value="Unassembled WGS sequence"/>
</dbReference>
<organism evidence="6 7">
    <name type="scientific">Hortaea werneckii</name>
    <name type="common">Black yeast</name>
    <name type="synonym">Cladosporium werneckii</name>
    <dbReference type="NCBI Taxonomy" id="91943"/>
    <lineage>
        <taxon>Eukaryota</taxon>
        <taxon>Fungi</taxon>
        <taxon>Dikarya</taxon>
        <taxon>Ascomycota</taxon>
        <taxon>Pezizomycotina</taxon>
        <taxon>Dothideomycetes</taxon>
        <taxon>Dothideomycetidae</taxon>
        <taxon>Mycosphaerellales</taxon>
        <taxon>Teratosphaeriaceae</taxon>
        <taxon>Hortaea</taxon>
    </lineage>
</organism>
<protein>
    <recommendedName>
        <fullName evidence="5">CENP-V/GFA domain-containing protein</fullName>
    </recommendedName>
</protein>
<proteinExistence type="inferred from homology"/>
<keyword evidence="2" id="KW-0479">Metal-binding</keyword>
<name>A0A3M7EJW6_HORWE</name>
<dbReference type="InterPro" id="IPR011057">
    <property type="entry name" value="Mss4-like_sf"/>
</dbReference>
<evidence type="ECO:0000256" key="4">
    <source>
        <dbReference type="ARBA" id="ARBA00023239"/>
    </source>
</evidence>
<accession>A0A3M7EJW6</accession>
<evidence type="ECO:0000313" key="6">
    <source>
        <dbReference type="EMBL" id="RMY76935.1"/>
    </source>
</evidence>
<dbReference type="AlphaFoldDB" id="A0A3M7EJW6"/>
<dbReference type="SUPFAM" id="SSF51316">
    <property type="entry name" value="Mss4-like"/>
    <property type="match status" value="1"/>
</dbReference>
<gene>
    <name evidence="6" type="ORF">D0864_09551</name>
</gene>
<dbReference type="GO" id="GO:0016846">
    <property type="term" value="F:carbon-sulfur lyase activity"/>
    <property type="evidence" value="ECO:0007669"/>
    <property type="project" value="InterPro"/>
</dbReference>